<name>A0A1W5DE43_9LECA</name>
<dbReference type="AlphaFoldDB" id="A0A1W5DE43"/>
<proteinExistence type="predicted"/>
<evidence type="ECO:0000256" key="1">
    <source>
        <dbReference type="SAM" id="MobiDB-lite"/>
    </source>
</evidence>
<dbReference type="EMBL" id="FWEW01003789">
    <property type="protein sequence ID" value="SLM41129.1"/>
    <property type="molecule type" value="Genomic_DNA"/>
</dbReference>
<evidence type="ECO:0000259" key="2">
    <source>
        <dbReference type="Pfam" id="PF14613"/>
    </source>
</evidence>
<sequence>MSSCFGFRKSKGEDTEALLPQYQDDTILQRSLHQKMHSYQMVRALSKGYMPSTEQLIVNLRTLLASDVLNPDNPDLSDSGRLLIKYSKQWLTQFIEMLRHKNDEDQIQDFMWFLSKSRVSVDTDDLAKRASKVKSRADATAAYESLRTVGSLLLTNSDFRLFLGDLNVIGRQVFADTAFSLSEAAKEAGNKLEPSEQDKKAIQEPGSDEGPKPTTEDLGNEVADVSKIVTNGLVKTGHDAVSSAKENISGDQKDTLLYRLKQAVVKLRKRNDYSDSVSTIGLLIKRYAKAYSRAVDHTISAAQDDVDTNPELDRAVKNFWSLMSSFGDRKKWELLEQKVKKVMEHSQQDPEFENLMGDVGNSVEKLLSDPDFFESADRKIQELREKAKNVGSDSSLRKDVDEALEQFQITFKSVVEDPDVNALIATTGKILNILSPTHAVTNSDLIQDSLHVFIPLLIQTIQYIPIPRLEVSVPEIDLLLENLIIEPGRTVNNTSFLPYKLRIETYNDLEIRKAKFRTTSSVTSLVTVKVDGLSVRAEEIGFWLRAHSGILRLADEGIASFALDERGIDIHMDVEIGKEKLKKILTLKAVRVHVHKLTYTLRKSKFSWLAWLIKPMLRPIVRKVLEKQLATAIADGIHAANRELLFARERLRATRISDPQDVRTFIKAVITRLTPEEDPDVYTAVGVTPSKGVFNGVYAPGSVVKVWEEEGRRAGEVVDDNAAQGWRNEIFDVQATMMGQ</sequence>
<dbReference type="SUPFAM" id="SSF55394">
    <property type="entry name" value="Bactericidal permeability-increasing protein, BPI"/>
    <property type="match status" value="1"/>
</dbReference>
<evidence type="ECO:0000313" key="4">
    <source>
        <dbReference type="EMBL" id="SLM41129.1"/>
    </source>
</evidence>
<dbReference type="Pfam" id="PF14613">
    <property type="entry name" value="HAM1_C"/>
    <property type="match status" value="1"/>
</dbReference>
<feature type="domain" description="HAM1-like C-terminal" evidence="2">
    <location>
        <begin position="592"/>
        <end position="664"/>
    </location>
</feature>
<dbReference type="Proteomes" id="UP000192927">
    <property type="component" value="Unassembled WGS sequence"/>
</dbReference>
<dbReference type="InterPro" id="IPR017943">
    <property type="entry name" value="Bactericidal_perm-incr_a/b_dom"/>
</dbReference>
<dbReference type="PANTHER" id="PTHR31138">
    <property type="entry name" value="CHROMOSOME 19, WHOLE GENOME SHOTGUN SEQUENCE"/>
    <property type="match status" value="1"/>
</dbReference>
<organism evidence="4 5">
    <name type="scientific">Lasallia pustulata</name>
    <dbReference type="NCBI Taxonomy" id="136370"/>
    <lineage>
        <taxon>Eukaryota</taxon>
        <taxon>Fungi</taxon>
        <taxon>Dikarya</taxon>
        <taxon>Ascomycota</taxon>
        <taxon>Pezizomycotina</taxon>
        <taxon>Lecanoromycetes</taxon>
        <taxon>OSLEUM clade</taxon>
        <taxon>Umbilicariomycetidae</taxon>
        <taxon>Umbilicariales</taxon>
        <taxon>Umbilicariaceae</taxon>
        <taxon>Lasallia</taxon>
    </lineage>
</organism>
<feature type="domain" description="HAM1-like N-terminal" evidence="3">
    <location>
        <begin position="27"/>
        <end position="209"/>
    </location>
</feature>
<evidence type="ECO:0000313" key="5">
    <source>
        <dbReference type="Proteomes" id="UP000192927"/>
    </source>
</evidence>
<reference evidence="5" key="1">
    <citation type="submission" date="2017-03" db="EMBL/GenBank/DDBJ databases">
        <authorList>
            <person name="Sharma R."/>
            <person name="Thines M."/>
        </authorList>
    </citation>
    <scope>NUCLEOTIDE SEQUENCE [LARGE SCALE GENOMIC DNA]</scope>
</reference>
<dbReference type="PANTHER" id="PTHR31138:SF4">
    <property type="entry name" value="DUF5923 DOMAIN-CONTAINING PROTEIN"/>
    <property type="match status" value="1"/>
</dbReference>
<feature type="region of interest" description="Disordered" evidence="1">
    <location>
        <begin position="187"/>
        <end position="221"/>
    </location>
</feature>
<dbReference type="InterPro" id="IPR027842">
    <property type="entry name" value="HAM1-like_C"/>
</dbReference>
<evidence type="ECO:0000259" key="3">
    <source>
        <dbReference type="Pfam" id="PF19343"/>
    </source>
</evidence>
<dbReference type="Gene3D" id="3.15.10.10">
    <property type="entry name" value="Bactericidal permeability-increasing protein, domain 1"/>
    <property type="match status" value="1"/>
</dbReference>
<dbReference type="Pfam" id="PF19343">
    <property type="entry name" value="HAM1_N"/>
    <property type="match status" value="2"/>
</dbReference>
<accession>A0A1W5DE43</accession>
<dbReference type="GO" id="GO:0008289">
    <property type="term" value="F:lipid binding"/>
    <property type="evidence" value="ECO:0007669"/>
    <property type="project" value="InterPro"/>
</dbReference>
<feature type="compositionally biased region" description="Basic and acidic residues" evidence="1">
    <location>
        <begin position="187"/>
        <end position="202"/>
    </location>
</feature>
<feature type="domain" description="HAM1-like N-terminal" evidence="3">
    <location>
        <begin position="244"/>
        <end position="576"/>
    </location>
</feature>
<keyword evidence="5" id="KW-1185">Reference proteome</keyword>
<dbReference type="InterPro" id="IPR045967">
    <property type="entry name" value="HAM1-like_N"/>
</dbReference>
<protein>
    <submittedName>
        <fullName evidence="4">Bactericidal permeability-increasing protein</fullName>
    </submittedName>
</protein>